<comment type="caution">
    <text evidence="1">The sequence shown here is derived from an EMBL/GenBank/DDBJ whole genome shotgun (WGS) entry which is preliminary data.</text>
</comment>
<reference evidence="1 2" key="1">
    <citation type="submission" date="2024-09" db="EMBL/GenBank/DDBJ databases">
        <authorList>
            <person name="Sun Q."/>
            <person name="Mori K."/>
        </authorList>
    </citation>
    <scope>NUCLEOTIDE SEQUENCE [LARGE SCALE GENOMIC DNA]</scope>
    <source>
        <strain evidence="1 2">CCM 8543</strain>
    </source>
</reference>
<evidence type="ECO:0000313" key="1">
    <source>
        <dbReference type="EMBL" id="MFC0209755.1"/>
    </source>
</evidence>
<dbReference type="RefSeq" id="WP_261519639.1">
    <property type="nucleotide sequence ID" value="NZ_JAODNW010000005.1"/>
</dbReference>
<keyword evidence="1" id="KW-0808">Transferase</keyword>
<name>A0ABV6DAS8_9HYPH</name>
<keyword evidence="2" id="KW-1185">Reference proteome</keyword>
<evidence type="ECO:0000313" key="2">
    <source>
        <dbReference type="Proteomes" id="UP001589755"/>
    </source>
</evidence>
<organism evidence="1 2">
    <name type="scientific">Chelativorans intermedius</name>
    <dbReference type="NCBI Taxonomy" id="515947"/>
    <lineage>
        <taxon>Bacteria</taxon>
        <taxon>Pseudomonadati</taxon>
        <taxon>Pseudomonadota</taxon>
        <taxon>Alphaproteobacteria</taxon>
        <taxon>Hyphomicrobiales</taxon>
        <taxon>Phyllobacteriaceae</taxon>
        <taxon>Chelativorans</taxon>
    </lineage>
</organism>
<dbReference type="Proteomes" id="UP001589755">
    <property type="component" value="Unassembled WGS sequence"/>
</dbReference>
<dbReference type="GO" id="GO:0016301">
    <property type="term" value="F:kinase activity"/>
    <property type="evidence" value="ECO:0007669"/>
    <property type="project" value="UniProtKB-KW"/>
</dbReference>
<keyword evidence="1" id="KW-0418">Kinase</keyword>
<dbReference type="EMBL" id="JBHLXD010000028">
    <property type="protein sequence ID" value="MFC0209755.1"/>
    <property type="molecule type" value="Genomic_DNA"/>
</dbReference>
<proteinExistence type="predicted"/>
<sequence length="48" mass="5413">MPTLFRLLTILAVLAGLFYGGMFALATFVQPKRVEMTVDVPTDELLRR</sequence>
<protein>
    <submittedName>
        <fullName evidence="1">Histidine kinase</fullName>
    </submittedName>
</protein>
<gene>
    <name evidence="1" type="ORF">ACFFJ2_15220</name>
</gene>
<accession>A0ABV6DAS8</accession>